<proteinExistence type="inferred from homology"/>
<dbReference type="PANTHER" id="PTHR47235:SF1">
    <property type="entry name" value="BLR6548 PROTEIN"/>
    <property type="match status" value="1"/>
</dbReference>
<dbReference type="Pfam" id="PF13458">
    <property type="entry name" value="Peripla_BP_6"/>
    <property type="match status" value="1"/>
</dbReference>
<keyword evidence="2" id="KW-0732">Signal</keyword>
<reference evidence="4 5" key="1">
    <citation type="submission" date="2024-04" db="EMBL/GenBank/DDBJ databases">
        <title>Novel species of the genus Ideonella isolated from streams.</title>
        <authorList>
            <person name="Lu H."/>
        </authorList>
    </citation>
    <scope>NUCLEOTIDE SEQUENCE [LARGE SCALE GENOMIC DNA]</scope>
    <source>
        <strain evidence="4 5">BYS139W</strain>
    </source>
</reference>
<dbReference type="EMBL" id="JBBUTF010000013">
    <property type="protein sequence ID" value="MEK8027260.1"/>
    <property type="molecule type" value="Genomic_DNA"/>
</dbReference>
<keyword evidence="5" id="KW-1185">Reference proteome</keyword>
<feature type="domain" description="Leucine-binding protein" evidence="3">
    <location>
        <begin position="41"/>
        <end position="372"/>
    </location>
</feature>
<name>A0ABU9BEZ6_9BURK</name>
<evidence type="ECO:0000313" key="5">
    <source>
        <dbReference type="Proteomes" id="UP001368500"/>
    </source>
</evidence>
<dbReference type="CDD" id="cd06326">
    <property type="entry name" value="PBP1_ABC_ligand_binding-like"/>
    <property type="match status" value="1"/>
</dbReference>
<dbReference type="PANTHER" id="PTHR47235">
    <property type="entry name" value="BLR6548 PROTEIN"/>
    <property type="match status" value="1"/>
</dbReference>
<accession>A0ABU9BEZ6</accession>
<evidence type="ECO:0000259" key="3">
    <source>
        <dbReference type="Pfam" id="PF13458"/>
    </source>
</evidence>
<dbReference type="Gene3D" id="3.40.50.2300">
    <property type="match status" value="2"/>
</dbReference>
<dbReference type="InterPro" id="IPR028081">
    <property type="entry name" value="Leu-bd"/>
</dbReference>
<protein>
    <submittedName>
        <fullName evidence="4">ABC transporter substrate-binding protein</fullName>
    </submittedName>
</protein>
<comment type="caution">
    <text evidence="4">The sequence shown here is derived from an EMBL/GenBank/DDBJ whole genome shotgun (WGS) entry which is preliminary data.</text>
</comment>
<dbReference type="RefSeq" id="WP_341375037.1">
    <property type="nucleotide sequence ID" value="NZ_JBBUTF010000013.1"/>
</dbReference>
<evidence type="ECO:0000256" key="2">
    <source>
        <dbReference type="ARBA" id="ARBA00022729"/>
    </source>
</evidence>
<evidence type="ECO:0000313" key="4">
    <source>
        <dbReference type="EMBL" id="MEK8027260.1"/>
    </source>
</evidence>
<sequence>MSSPTRLPSPPSAFTRRDCLRLLPAALGGTFAQRIHAAEGPIVIGQVAPYSGTQAVTGKALRAGARLMIEAVNDRGGIGGRPLKLVSRDDQQRPEETVRQVRALIDEHAPVALLGSVGTANIEALARDGVLQRQDMPMIGAASGATTVLAAPHIWPVKASYRAEVSRLFRQMAALGLERVGVLYQDDGFGRDVLAGAAESAQRYELQLTVKAGYARNTLDVAKAVAEVQRAQPQVLFLAATTAAGIEVMRQLRAGPANGTLVYGSSVIDTDALLRALGPEQARGYAFTTVLPLTRGRYRSVAHEYQALRLASDDADLSGRSIEGYVAAKALVRAIEAVVGTPSAARLSSTVERLQVDLGGYALDFSNRSRGVSSYVDFAMLGTGGKVVI</sequence>
<gene>
    <name evidence="4" type="ORF">AACH11_14940</name>
</gene>
<dbReference type="SUPFAM" id="SSF53822">
    <property type="entry name" value="Periplasmic binding protein-like I"/>
    <property type="match status" value="1"/>
</dbReference>
<comment type="similarity">
    <text evidence="1">Belongs to the leucine-binding protein family.</text>
</comment>
<dbReference type="Proteomes" id="UP001368500">
    <property type="component" value="Unassembled WGS sequence"/>
</dbReference>
<organism evidence="4 5">
    <name type="scientific">Pseudaquabacterium rugosum</name>
    <dbReference type="NCBI Taxonomy" id="2984194"/>
    <lineage>
        <taxon>Bacteria</taxon>
        <taxon>Pseudomonadati</taxon>
        <taxon>Pseudomonadota</taxon>
        <taxon>Betaproteobacteria</taxon>
        <taxon>Burkholderiales</taxon>
        <taxon>Sphaerotilaceae</taxon>
        <taxon>Pseudaquabacterium</taxon>
    </lineage>
</organism>
<dbReference type="InterPro" id="IPR028082">
    <property type="entry name" value="Peripla_BP_I"/>
</dbReference>
<evidence type="ECO:0000256" key="1">
    <source>
        <dbReference type="ARBA" id="ARBA00010062"/>
    </source>
</evidence>